<comment type="similarity">
    <text evidence="10">Belongs to the G-protein coupled receptor 1 family.</text>
</comment>
<keyword evidence="4 11" id="KW-0552">Olfaction</keyword>
<dbReference type="PRINTS" id="PR00245">
    <property type="entry name" value="OLFACTORYR"/>
</dbReference>
<evidence type="ECO:0000313" key="14">
    <source>
        <dbReference type="Proteomes" id="UP000824782"/>
    </source>
</evidence>
<dbReference type="PRINTS" id="PR00237">
    <property type="entry name" value="GPCRRHODOPSN"/>
</dbReference>
<feature type="transmembrane region" description="Helical" evidence="11">
    <location>
        <begin position="129"/>
        <end position="154"/>
    </location>
</feature>
<evidence type="ECO:0000256" key="10">
    <source>
        <dbReference type="RuleBase" id="RU000688"/>
    </source>
</evidence>
<name>A0AAV6ZUL6_ENGPU</name>
<gene>
    <name evidence="13" type="ORF">GDO81_003066</name>
</gene>
<feature type="transmembrane region" description="Helical" evidence="11">
    <location>
        <begin position="20"/>
        <end position="45"/>
    </location>
</feature>
<evidence type="ECO:0000256" key="11">
    <source>
        <dbReference type="RuleBase" id="RU363047"/>
    </source>
</evidence>
<comment type="caution">
    <text evidence="13">The sequence shown here is derived from an EMBL/GenBank/DDBJ whole genome shotgun (WGS) entry which is preliminary data.</text>
</comment>
<dbReference type="EMBL" id="WNYA01000010">
    <property type="protein sequence ID" value="KAG8552791.1"/>
    <property type="molecule type" value="Genomic_DNA"/>
</dbReference>
<feature type="transmembrane region" description="Helical" evidence="11">
    <location>
        <begin position="236"/>
        <end position="259"/>
    </location>
</feature>
<accession>A0AAV6ZUL6</accession>
<keyword evidence="2 11" id="KW-1003">Cell membrane</keyword>
<sequence>MKNKTVKYFIIKGISDLPELQVPVFFLVLLLYLITLGGNLTILLLVCRERQLHTPMYFFLGNLSVLDISSTTLTLHKSLTSFVTGDKIVSFVECMAHAYFFMALECTELLILGAMSYDRYVAVCDPLHYHMVMSYTVCFTLAAMCWVCGFVEVIPHTFILSNFTCYTSNVINHFFCDVLPLMTISCSDVSTLKLWIVTEGVFVSGLIPLSMTVIPYIFIILAILKIKTNHGRRKAFYTCSSHLTIVVLLYVTLYCLYLSPTSENTLGSHKIFSLFNTAAVPLLNPIIYSLKNKEVKSAMKKLLNLLCIKPKQFAYFNKKSINGM</sequence>
<dbReference type="Gene3D" id="1.20.1070.10">
    <property type="entry name" value="Rhodopsin 7-helix transmembrane proteins"/>
    <property type="match status" value="1"/>
</dbReference>
<dbReference type="GO" id="GO:0004930">
    <property type="term" value="F:G protein-coupled receptor activity"/>
    <property type="evidence" value="ECO:0007669"/>
    <property type="project" value="UniProtKB-KW"/>
</dbReference>
<evidence type="ECO:0000256" key="2">
    <source>
        <dbReference type="ARBA" id="ARBA00022475"/>
    </source>
</evidence>
<dbReference type="InterPro" id="IPR050516">
    <property type="entry name" value="Olfactory_GPCR"/>
</dbReference>
<dbReference type="PROSITE" id="PS50262">
    <property type="entry name" value="G_PROTEIN_RECEP_F1_2"/>
    <property type="match status" value="1"/>
</dbReference>
<evidence type="ECO:0000256" key="8">
    <source>
        <dbReference type="ARBA" id="ARBA00023170"/>
    </source>
</evidence>
<evidence type="ECO:0000256" key="7">
    <source>
        <dbReference type="ARBA" id="ARBA00023136"/>
    </source>
</evidence>
<evidence type="ECO:0000256" key="1">
    <source>
        <dbReference type="ARBA" id="ARBA00004651"/>
    </source>
</evidence>
<dbReference type="CDD" id="cd13954">
    <property type="entry name" value="7tmA_OR"/>
    <property type="match status" value="1"/>
</dbReference>
<comment type="subcellular location">
    <subcellularLocation>
        <location evidence="1 11">Cell membrane</location>
        <topology evidence="1 11">Multi-pass membrane protein</topology>
    </subcellularLocation>
</comment>
<keyword evidence="14" id="KW-1185">Reference proteome</keyword>
<dbReference type="PROSITE" id="PS00237">
    <property type="entry name" value="G_PROTEIN_RECEP_F1_1"/>
    <property type="match status" value="1"/>
</dbReference>
<keyword evidence="3 10" id="KW-0812">Transmembrane</keyword>
<reference evidence="13" key="1">
    <citation type="thesis" date="2020" institute="ProQuest LLC" country="789 East Eisenhower Parkway, Ann Arbor, MI, USA">
        <title>Comparative Genomics and Chromosome Evolution.</title>
        <authorList>
            <person name="Mudd A.B."/>
        </authorList>
    </citation>
    <scope>NUCLEOTIDE SEQUENCE</scope>
    <source>
        <strain evidence="13">237g6f4</strain>
        <tissue evidence="13">Blood</tissue>
    </source>
</reference>
<organism evidence="13 14">
    <name type="scientific">Engystomops pustulosus</name>
    <name type="common">Tungara frog</name>
    <name type="synonym">Physalaemus pustulosus</name>
    <dbReference type="NCBI Taxonomy" id="76066"/>
    <lineage>
        <taxon>Eukaryota</taxon>
        <taxon>Metazoa</taxon>
        <taxon>Chordata</taxon>
        <taxon>Craniata</taxon>
        <taxon>Vertebrata</taxon>
        <taxon>Euteleostomi</taxon>
        <taxon>Amphibia</taxon>
        <taxon>Batrachia</taxon>
        <taxon>Anura</taxon>
        <taxon>Neobatrachia</taxon>
        <taxon>Hyloidea</taxon>
        <taxon>Leptodactylidae</taxon>
        <taxon>Leiuperinae</taxon>
        <taxon>Engystomops</taxon>
    </lineage>
</organism>
<protein>
    <recommendedName>
        <fullName evidence="11">Olfactory receptor</fullName>
    </recommendedName>
</protein>
<dbReference type="PANTHER" id="PTHR26452">
    <property type="entry name" value="OLFACTORY RECEPTOR"/>
    <property type="match status" value="1"/>
</dbReference>
<evidence type="ECO:0000259" key="12">
    <source>
        <dbReference type="PROSITE" id="PS50262"/>
    </source>
</evidence>
<feature type="domain" description="G-protein coupled receptors family 1 profile" evidence="12">
    <location>
        <begin position="38"/>
        <end position="288"/>
    </location>
</feature>
<dbReference type="InterPro" id="IPR017452">
    <property type="entry name" value="GPCR_Rhodpsn_7TM"/>
</dbReference>
<feature type="transmembrane region" description="Helical" evidence="11">
    <location>
        <begin position="271"/>
        <end position="290"/>
    </location>
</feature>
<dbReference type="Pfam" id="PF13853">
    <property type="entry name" value="7tm_4"/>
    <property type="match status" value="1"/>
</dbReference>
<dbReference type="InterPro" id="IPR000276">
    <property type="entry name" value="GPCR_Rhodpsn"/>
</dbReference>
<keyword evidence="7 11" id="KW-0472">Membrane</keyword>
<dbReference type="AlphaFoldDB" id="A0AAV6ZUL6"/>
<evidence type="ECO:0000256" key="5">
    <source>
        <dbReference type="ARBA" id="ARBA00022989"/>
    </source>
</evidence>
<feature type="transmembrane region" description="Helical" evidence="11">
    <location>
        <begin position="57"/>
        <end position="76"/>
    </location>
</feature>
<keyword evidence="9 10" id="KW-0807">Transducer</keyword>
<keyword evidence="6 10" id="KW-0297">G-protein coupled receptor</keyword>
<evidence type="ECO:0000256" key="4">
    <source>
        <dbReference type="ARBA" id="ARBA00022725"/>
    </source>
</evidence>
<keyword evidence="8 10" id="KW-0675">Receptor</keyword>
<feature type="transmembrane region" description="Helical" evidence="11">
    <location>
        <begin position="96"/>
        <end position="117"/>
    </location>
</feature>
<dbReference type="FunFam" id="1.20.1070.10:FF:000268">
    <property type="entry name" value="Putative olfactory receptor 2I1"/>
    <property type="match status" value="1"/>
</dbReference>
<evidence type="ECO:0000256" key="3">
    <source>
        <dbReference type="ARBA" id="ARBA00022692"/>
    </source>
</evidence>
<evidence type="ECO:0000313" key="13">
    <source>
        <dbReference type="EMBL" id="KAG8552791.1"/>
    </source>
</evidence>
<keyword evidence="5 11" id="KW-1133">Transmembrane helix</keyword>
<evidence type="ECO:0000256" key="9">
    <source>
        <dbReference type="ARBA" id="ARBA00023224"/>
    </source>
</evidence>
<proteinExistence type="inferred from homology"/>
<dbReference type="GO" id="GO:0004984">
    <property type="term" value="F:olfactory receptor activity"/>
    <property type="evidence" value="ECO:0007669"/>
    <property type="project" value="InterPro"/>
</dbReference>
<dbReference type="SUPFAM" id="SSF81321">
    <property type="entry name" value="Family A G protein-coupled receptor-like"/>
    <property type="match status" value="1"/>
</dbReference>
<dbReference type="GO" id="GO:0005886">
    <property type="term" value="C:plasma membrane"/>
    <property type="evidence" value="ECO:0007669"/>
    <property type="project" value="UniProtKB-SubCell"/>
</dbReference>
<keyword evidence="11" id="KW-0716">Sensory transduction</keyword>
<dbReference type="Proteomes" id="UP000824782">
    <property type="component" value="Unassembled WGS sequence"/>
</dbReference>
<evidence type="ECO:0000256" key="6">
    <source>
        <dbReference type="ARBA" id="ARBA00023040"/>
    </source>
</evidence>
<dbReference type="InterPro" id="IPR000725">
    <property type="entry name" value="Olfact_rcpt"/>
</dbReference>
<feature type="transmembrane region" description="Helical" evidence="11">
    <location>
        <begin position="201"/>
        <end position="224"/>
    </location>
</feature>